<gene>
    <name evidence="1" type="ORF">CNECB9_2610039</name>
</gene>
<keyword evidence="1" id="KW-0808">Transferase</keyword>
<protein>
    <submittedName>
        <fullName evidence="1">GCN5-related N-acetyltransferase</fullName>
    </submittedName>
</protein>
<dbReference type="EMBL" id="FMSH01000181">
    <property type="protein sequence ID" value="SCU75964.1"/>
    <property type="molecule type" value="Genomic_DNA"/>
</dbReference>
<dbReference type="GO" id="GO:0016740">
    <property type="term" value="F:transferase activity"/>
    <property type="evidence" value="ECO:0007669"/>
    <property type="project" value="UniProtKB-KW"/>
</dbReference>
<sequence length="70" mass="7323">MHEGLDVQREIHSVVEQELGDTVLVHDACQLKAFAVCHFGSGTEAGAGTAYVKFGAVHPGPDARSISTAC</sequence>
<proteinExistence type="predicted"/>
<organism evidence="1">
    <name type="scientific">Cupriavidus necator</name>
    <name type="common">Alcaligenes eutrophus</name>
    <name type="synonym">Ralstonia eutropha</name>
    <dbReference type="NCBI Taxonomy" id="106590"/>
    <lineage>
        <taxon>Bacteria</taxon>
        <taxon>Pseudomonadati</taxon>
        <taxon>Pseudomonadota</taxon>
        <taxon>Betaproteobacteria</taxon>
        <taxon>Burkholderiales</taxon>
        <taxon>Burkholderiaceae</taxon>
        <taxon>Cupriavidus</taxon>
    </lineage>
</organism>
<dbReference type="AlphaFoldDB" id="A0A1K0JLB2"/>
<accession>A0A1K0JLB2</accession>
<name>A0A1K0JLB2_CUPNE</name>
<reference evidence="1" key="1">
    <citation type="submission" date="2016-09" db="EMBL/GenBank/DDBJ databases">
        <authorList>
            <person name="Capua I."/>
            <person name="De Benedictis P."/>
            <person name="Joannis T."/>
            <person name="Lombin L.H."/>
            <person name="Cattoli G."/>
        </authorList>
    </citation>
    <scope>NUCLEOTIDE SEQUENCE</scope>
    <source>
        <strain evidence="1">B9</strain>
    </source>
</reference>
<evidence type="ECO:0000313" key="1">
    <source>
        <dbReference type="EMBL" id="SCU75964.1"/>
    </source>
</evidence>